<keyword evidence="8" id="KW-1185">Reference proteome</keyword>
<dbReference type="InterPro" id="IPR011990">
    <property type="entry name" value="TPR-like_helical_dom_sf"/>
</dbReference>
<dbReference type="Pfam" id="PF17177">
    <property type="entry name" value="PPR_long"/>
    <property type="match status" value="1"/>
</dbReference>
<dbReference type="PROSITE" id="PS51375">
    <property type="entry name" value="PPR"/>
    <property type="match status" value="2"/>
</dbReference>
<organism evidence="7 8">
    <name type="scientific">Akanthomyces lecanii RCEF 1005</name>
    <dbReference type="NCBI Taxonomy" id="1081108"/>
    <lineage>
        <taxon>Eukaryota</taxon>
        <taxon>Fungi</taxon>
        <taxon>Dikarya</taxon>
        <taxon>Ascomycota</taxon>
        <taxon>Pezizomycotina</taxon>
        <taxon>Sordariomycetes</taxon>
        <taxon>Hypocreomycetidae</taxon>
        <taxon>Hypocreales</taxon>
        <taxon>Cordycipitaceae</taxon>
        <taxon>Akanthomyces</taxon>
        <taxon>Cordyceps confragosa</taxon>
    </lineage>
</organism>
<keyword evidence="2" id="KW-0677">Repeat</keyword>
<dbReference type="Proteomes" id="UP000076881">
    <property type="component" value="Unassembled WGS sequence"/>
</dbReference>
<dbReference type="SUPFAM" id="SSF48452">
    <property type="entry name" value="TPR-like"/>
    <property type="match status" value="1"/>
</dbReference>
<gene>
    <name evidence="7" type="ORF">LEL_10344</name>
</gene>
<evidence type="ECO:0000256" key="3">
    <source>
        <dbReference type="ARBA" id="ARBA00044493"/>
    </source>
</evidence>
<dbReference type="EMBL" id="AZHF01000012">
    <property type="protein sequence ID" value="OAA67721.1"/>
    <property type="molecule type" value="Genomic_DNA"/>
</dbReference>
<reference evidence="7 8" key="1">
    <citation type="journal article" date="2016" name="Genome Biol. Evol.">
        <title>Divergent and convergent evolution of fungal pathogenicity.</title>
        <authorList>
            <person name="Shang Y."/>
            <person name="Xiao G."/>
            <person name="Zheng P."/>
            <person name="Cen K."/>
            <person name="Zhan S."/>
            <person name="Wang C."/>
        </authorList>
    </citation>
    <scope>NUCLEOTIDE SEQUENCE [LARGE SCALE GENOMIC DNA]</scope>
    <source>
        <strain evidence="7 8">RCEF 1005</strain>
    </source>
</reference>
<evidence type="ECO:0000256" key="1">
    <source>
        <dbReference type="ARBA" id="ARBA00006192"/>
    </source>
</evidence>
<comment type="subunit">
    <text evidence="4">Binds to mitochondrial small subunit 15S rRNA.</text>
</comment>
<evidence type="ECO:0000256" key="2">
    <source>
        <dbReference type="ARBA" id="ARBA00022737"/>
    </source>
</evidence>
<evidence type="ECO:0000313" key="8">
    <source>
        <dbReference type="Proteomes" id="UP000076881"/>
    </source>
</evidence>
<accession>A0A167ZNA6</accession>
<dbReference type="STRING" id="1081108.A0A167ZNA6"/>
<protein>
    <submittedName>
        <fullName evidence="7">Tetratricopeptide-like helical</fullName>
    </submittedName>
</protein>
<dbReference type="PANTHER" id="PTHR47447">
    <property type="entry name" value="OS03G0856100 PROTEIN"/>
    <property type="match status" value="1"/>
</dbReference>
<dbReference type="Pfam" id="PF01535">
    <property type="entry name" value="PPR"/>
    <property type="match status" value="1"/>
</dbReference>
<dbReference type="Gene3D" id="1.25.40.10">
    <property type="entry name" value="Tetratricopeptide repeat domain"/>
    <property type="match status" value="2"/>
</dbReference>
<dbReference type="InterPro" id="IPR002885">
    <property type="entry name" value="PPR_rpt"/>
</dbReference>
<dbReference type="PANTHER" id="PTHR47447:SF23">
    <property type="entry name" value="PENTACOTRIPEPTIDE-REPEAT REGION OF PRORP DOMAIN-CONTAINING PROTEIN"/>
    <property type="match status" value="1"/>
</dbReference>
<dbReference type="OrthoDB" id="185373at2759"/>
<evidence type="ECO:0000259" key="6">
    <source>
        <dbReference type="Pfam" id="PF17177"/>
    </source>
</evidence>
<dbReference type="AlphaFoldDB" id="A0A167ZNA6"/>
<feature type="domain" description="PROP1-like PPR" evidence="6">
    <location>
        <begin position="601"/>
        <end position="715"/>
    </location>
</feature>
<dbReference type="Pfam" id="PF13812">
    <property type="entry name" value="PPR_3"/>
    <property type="match status" value="1"/>
</dbReference>
<sequence>MIERAVASLESGHLQRAIPKPRRAARKSRQLHTGFWQHGASALELSTFWPFSASEPVHDETAAKSVVSELIEPRLVATSFLLDFLYPNDTQSFLHRVLAPRPKANRLRPLRRRQYSAHHMVSLQRSEPSILCTSAFGDSVRTSPAAPTHRQPLPTVKSEAVEAEAVEESLATQETTEAVELAIPKTSEDVFLRQFSSRVSGARPVVDDAWSSYQKASREEQKAQRPGLIMSFAKTDDYVECARAAALFQELPQEEWTDELLSAGIRSLAVCGKFSSAFTKFREGLRYNYVGGMQYIVASAFAAHNWQELFQVWFKYSDLIQQHADKTIPFDHLSSVPKMDTLFAAFEKHVRYTGLAQIRAENKGLYSRKTFDKLRQLMVQSVLVKPCRPNRAMDILSHHNHSAYYQLYIESVLQSANNGKQSKSTLRQLGNIYGEYRQRPDALFTNDILRGMFKLFHPTNPAGLAQLFQDWIKSDGGLDKWAYEHFLVFYADSGDITAVRDLWQRYITAFPDAANEVSVFYSLLDAYAQSGDVTGAEKEISIMKESGIQPDVVVDNALLKCHVRAGNYEESKSCFAASLKQHGPSAKAFEHMLELHSANGDLEQTLALFNQAQAALLRPSESMATSLVVAYLHNGLIQEAEQICREMARRGITSTEIWNRLIQAYATAGKLDKCFQLLPAMQSNNLAWDHDTCQAVLTAQGRAKQTASAYRLLRSAVADNLLPITADHFAIVMNSAIGTNQAALVDILSTQMESAGIQPNFATHLARFQAGFLRAPTADRTARLAKELVQYMRELAHDTAALPGQRKTGPYTAAMRDVAELNRELRDIGDALKLLIDKREMALAEDLVALYAKLRPVSQHGEHMPSDVLSALMAAYLQDSRHERVLQLWAVLLKDVRRRTENPATKSIFPVHAYHLSGPMAHVAEVYRAAGDGKRLLACTQAALDAGFKFTRDTWNTLIACLADVGQWEHAMNWCEALLMPRWRGWHGPRRLPLAERHELTNPHVLVASQTAVLSLQREWLRLRKLAAWSAGVTAKLQRIETQYPRLHHAFTTVDVADLPDTWTNNDGGVAGQRRKSLNKAIIQDMLGSMALKDLLSMRLTLGAQLNAKKERRGKTWAKKWGRVYVPPKGKRQRF</sequence>
<evidence type="ECO:0000256" key="5">
    <source>
        <dbReference type="PROSITE-ProRule" id="PRU00708"/>
    </source>
</evidence>
<comment type="function">
    <text evidence="3">Regulates mitochondrial small subunit maturation by controlling 15S rRNA 5'-end processing. Localizes to the 5' precursor of the 15S rRNA in a position that is subsequently occupied by mS47 in the mature yeast mtSSU. Uses structure and sequence-specific RNA recognition, binding to a single-stranded region of the precursor and specifically recognizing bases -6 to -1. The exchange of Ccm1 for mS47 is coupled to the irreversible removal of precursor rRNA that is accompanied by conformational changes of the mitoribosomal proteins uS5m and mS26. These conformational changes signal completion of 5'-end rRNA processing through protection of the mature 5'-end of the 15S rRNA and stabilization of mS47. The removal of the 5' precursor together with the dissociation of Ccm1 may be catalyzed by the 5'-3' exoribonuclease Pet127. Involved in the specific removal of group I introns in mitochondrial encoded transcripts.</text>
</comment>
<feature type="repeat" description="PPR" evidence="5">
    <location>
        <begin position="620"/>
        <end position="654"/>
    </location>
</feature>
<dbReference type="InterPro" id="IPR033443">
    <property type="entry name" value="PROP1-like_PPR_dom"/>
</dbReference>
<evidence type="ECO:0000313" key="7">
    <source>
        <dbReference type="EMBL" id="OAA67721.1"/>
    </source>
</evidence>
<evidence type="ECO:0000256" key="4">
    <source>
        <dbReference type="ARBA" id="ARBA00044511"/>
    </source>
</evidence>
<name>A0A167ZNA6_CORDF</name>
<comment type="caution">
    <text evidence="7">The sequence shown here is derived from an EMBL/GenBank/DDBJ whole genome shotgun (WGS) entry which is preliminary data.</text>
</comment>
<proteinExistence type="inferred from homology"/>
<comment type="similarity">
    <text evidence="1">Belongs to the CCM1 family.</text>
</comment>
<feature type="repeat" description="PPR" evidence="5">
    <location>
        <begin position="516"/>
        <end position="550"/>
    </location>
</feature>